<evidence type="ECO:0000256" key="1">
    <source>
        <dbReference type="ARBA" id="ARBA00022723"/>
    </source>
</evidence>
<comment type="cofactor">
    <cofactor evidence="3">
        <name>Zn(2+)</name>
        <dbReference type="ChEBI" id="CHEBI:29105"/>
    </cofactor>
    <text evidence="3">Binds 1 zinc ion.</text>
</comment>
<dbReference type="InterPro" id="IPR013088">
    <property type="entry name" value="Znf_NHR/GATA"/>
</dbReference>
<comment type="subunit">
    <text evidence="3">Interacts with GyrB.</text>
</comment>
<evidence type="ECO:0000256" key="4">
    <source>
        <dbReference type="SAM" id="MobiDB-lite"/>
    </source>
</evidence>
<dbReference type="SUPFAM" id="SSF57716">
    <property type="entry name" value="Glucocorticoid receptor-like (DNA-binding domain)"/>
    <property type="match status" value="1"/>
</dbReference>
<dbReference type="Gene3D" id="3.30.50.10">
    <property type="entry name" value="Erythroid Transcription Factor GATA-1, subunit A"/>
    <property type="match status" value="1"/>
</dbReference>
<proteinExistence type="inferred from homology"/>
<evidence type="ECO:0000256" key="2">
    <source>
        <dbReference type="ARBA" id="ARBA00022833"/>
    </source>
</evidence>
<feature type="binding site" evidence="3">
    <location>
        <position position="32"/>
    </location>
    <ligand>
        <name>Zn(2+)</name>
        <dbReference type="ChEBI" id="CHEBI:29105"/>
    </ligand>
</feature>
<dbReference type="Proteomes" id="UP001595462">
    <property type="component" value="Unassembled WGS sequence"/>
</dbReference>
<evidence type="ECO:0000313" key="6">
    <source>
        <dbReference type="Proteomes" id="UP001595462"/>
    </source>
</evidence>
<dbReference type="HAMAP" id="MF_00649">
    <property type="entry name" value="DNA_gyrase_inhibitor_YacG"/>
    <property type="match status" value="1"/>
</dbReference>
<organism evidence="5 6">
    <name type="scientific">Salinisphaera aquimarina</name>
    <dbReference type="NCBI Taxonomy" id="2094031"/>
    <lineage>
        <taxon>Bacteria</taxon>
        <taxon>Pseudomonadati</taxon>
        <taxon>Pseudomonadota</taxon>
        <taxon>Gammaproteobacteria</taxon>
        <taxon>Salinisphaerales</taxon>
        <taxon>Salinisphaeraceae</taxon>
        <taxon>Salinisphaera</taxon>
    </lineage>
</organism>
<keyword evidence="1 3" id="KW-0479">Metal-binding</keyword>
<feature type="compositionally biased region" description="Gly residues" evidence="4">
    <location>
        <begin position="60"/>
        <end position="71"/>
    </location>
</feature>
<evidence type="ECO:0000313" key="5">
    <source>
        <dbReference type="EMBL" id="MFC3102458.1"/>
    </source>
</evidence>
<keyword evidence="6" id="KW-1185">Reference proteome</keyword>
<dbReference type="EMBL" id="JBHRSS010000001">
    <property type="protein sequence ID" value="MFC3102458.1"/>
    <property type="molecule type" value="Genomic_DNA"/>
</dbReference>
<comment type="function">
    <text evidence="3">Inhibits all the catalytic activities of DNA gyrase by preventing its interaction with DNA. Acts by binding directly to the C-terminal domain of GyrB, which probably disrupts DNA binding by the gyrase.</text>
</comment>
<dbReference type="PANTHER" id="PTHR36150:SF1">
    <property type="entry name" value="DNA GYRASE INHIBITOR YACG"/>
    <property type="match status" value="1"/>
</dbReference>
<feature type="binding site" evidence="3">
    <location>
        <position position="12"/>
    </location>
    <ligand>
        <name>Zn(2+)</name>
        <dbReference type="ChEBI" id="CHEBI:29105"/>
    </ligand>
</feature>
<reference evidence="6" key="1">
    <citation type="journal article" date="2019" name="Int. J. Syst. Evol. Microbiol.">
        <title>The Global Catalogue of Microorganisms (GCM) 10K type strain sequencing project: providing services to taxonomists for standard genome sequencing and annotation.</title>
        <authorList>
            <consortium name="The Broad Institute Genomics Platform"/>
            <consortium name="The Broad Institute Genome Sequencing Center for Infectious Disease"/>
            <person name="Wu L."/>
            <person name="Ma J."/>
        </authorList>
    </citation>
    <scope>NUCLEOTIDE SEQUENCE [LARGE SCALE GENOMIC DNA]</scope>
    <source>
        <strain evidence="6">KCTC 52640</strain>
    </source>
</reference>
<feature type="binding site" evidence="3">
    <location>
        <position position="28"/>
    </location>
    <ligand>
        <name>Zn(2+)</name>
        <dbReference type="ChEBI" id="CHEBI:29105"/>
    </ligand>
</feature>
<accession>A0ABV7EIA7</accession>
<protein>
    <recommendedName>
        <fullName evidence="3">DNA gyrase inhibitor YacG</fullName>
    </recommendedName>
</protein>
<sequence>MSNPKTISCPHCGEPARVDSSNDYRPFCSRRCKLIDLGDWLDESNRIPDPSGSAPQGNWDNGGGDDQGLPH</sequence>
<feature type="binding site" evidence="3">
    <location>
        <position position="9"/>
    </location>
    <ligand>
        <name>Zn(2+)</name>
        <dbReference type="ChEBI" id="CHEBI:29105"/>
    </ligand>
</feature>
<dbReference type="RefSeq" id="WP_380685542.1">
    <property type="nucleotide sequence ID" value="NZ_JBHRSS010000001.1"/>
</dbReference>
<comment type="caution">
    <text evidence="5">The sequence shown here is derived from an EMBL/GenBank/DDBJ whole genome shotgun (WGS) entry which is preliminary data.</text>
</comment>
<evidence type="ECO:0000256" key="3">
    <source>
        <dbReference type="HAMAP-Rule" id="MF_00649"/>
    </source>
</evidence>
<gene>
    <name evidence="3" type="primary">yacG</name>
    <name evidence="5" type="ORF">ACFOSU_00970</name>
</gene>
<dbReference type="PANTHER" id="PTHR36150">
    <property type="entry name" value="DNA GYRASE INHIBITOR YACG"/>
    <property type="match status" value="1"/>
</dbReference>
<dbReference type="Pfam" id="PF03884">
    <property type="entry name" value="YacG"/>
    <property type="match status" value="1"/>
</dbReference>
<keyword evidence="2 3" id="KW-0862">Zinc</keyword>
<feature type="region of interest" description="Disordered" evidence="4">
    <location>
        <begin position="41"/>
        <end position="71"/>
    </location>
</feature>
<name>A0ABV7EIA7_9GAMM</name>
<comment type="similarity">
    <text evidence="3">Belongs to the DNA gyrase inhibitor YacG family.</text>
</comment>
<dbReference type="InterPro" id="IPR005584">
    <property type="entry name" value="DNA_gyrase_inhibitor_YacG"/>
</dbReference>